<dbReference type="AlphaFoldDB" id="A0A3A1P4X1"/>
<keyword evidence="4" id="KW-0275">Fatty acid biosynthesis</keyword>
<evidence type="ECO:0000256" key="3">
    <source>
        <dbReference type="ARBA" id="ARBA00023267"/>
    </source>
</evidence>
<dbReference type="GO" id="GO:0006633">
    <property type="term" value="P:fatty acid biosynthetic process"/>
    <property type="evidence" value="ECO:0007669"/>
    <property type="project" value="UniProtKB-UniPathway"/>
</dbReference>
<evidence type="ECO:0000256" key="1">
    <source>
        <dbReference type="ARBA" id="ARBA00003761"/>
    </source>
</evidence>
<keyword evidence="4" id="KW-0276">Fatty acid metabolism</keyword>
<organism evidence="7 8">
    <name type="scientific">Aurantiacibacter xanthus</name>
    <dbReference type="NCBI Taxonomy" id="1784712"/>
    <lineage>
        <taxon>Bacteria</taxon>
        <taxon>Pseudomonadati</taxon>
        <taxon>Pseudomonadota</taxon>
        <taxon>Alphaproteobacteria</taxon>
        <taxon>Sphingomonadales</taxon>
        <taxon>Erythrobacteraceae</taxon>
        <taxon>Aurantiacibacter</taxon>
    </lineage>
</organism>
<comment type="pathway">
    <text evidence="4">Lipid metabolism; fatty acid biosynthesis.</text>
</comment>
<dbReference type="InterPro" id="IPR001249">
    <property type="entry name" value="AcCoA_biotinCC"/>
</dbReference>
<keyword evidence="4" id="KW-0443">Lipid metabolism</keyword>
<dbReference type="PANTHER" id="PTHR45266:SF3">
    <property type="entry name" value="OXALOACETATE DECARBOXYLASE ALPHA CHAIN"/>
    <property type="match status" value="1"/>
</dbReference>
<dbReference type="Gene3D" id="2.40.50.100">
    <property type="match status" value="1"/>
</dbReference>
<dbReference type="PROSITE" id="PS50968">
    <property type="entry name" value="BIOTINYL_LIPOYL"/>
    <property type="match status" value="1"/>
</dbReference>
<gene>
    <name evidence="7" type="ORF">D2V17_11310</name>
</gene>
<protein>
    <recommendedName>
        <fullName evidence="2 4">Biotin carboxyl carrier protein of acetyl-CoA carboxylase</fullName>
    </recommendedName>
</protein>
<dbReference type="EMBL" id="QXFM01000102">
    <property type="protein sequence ID" value="RIV84854.1"/>
    <property type="molecule type" value="Genomic_DNA"/>
</dbReference>
<dbReference type="UniPathway" id="UPA00094"/>
<dbReference type="SUPFAM" id="SSF51230">
    <property type="entry name" value="Single hybrid motif"/>
    <property type="match status" value="1"/>
</dbReference>
<evidence type="ECO:0000313" key="7">
    <source>
        <dbReference type="EMBL" id="RIV84854.1"/>
    </source>
</evidence>
<dbReference type="OrthoDB" id="9811735at2"/>
<dbReference type="InterPro" id="IPR000089">
    <property type="entry name" value="Biotin_lipoyl"/>
</dbReference>
<reference evidence="7 8" key="1">
    <citation type="submission" date="2018-08" db="EMBL/GenBank/DDBJ databases">
        <title>Erythrobacter zhengii sp.nov., a bacterium isolated from deep-sea sediment.</title>
        <authorList>
            <person name="Fang C."/>
            <person name="Wu Y.-H."/>
            <person name="Sun C."/>
            <person name="Wang H."/>
            <person name="Cheng H."/>
            <person name="Meng F.-X."/>
            <person name="Wang C.-S."/>
            <person name="Xu X.-W."/>
        </authorList>
    </citation>
    <scope>NUCLEOTIDE SEQUENCE [LARGE SCALE GENOMIC DNA]</scope>
    <source>
        <strain evidence="7 8">CCTCC AB 2015396</strain>
    </source>
</reference>
<evidence type="ECO:0000259" key="6">
    <source>
        <dbReference type="PROSITE" id="PS50968"/>
    </source>
</evidence>
<dbReference type="CDD" id="cd06850">
    <property type="entry name" value="biotinyl_domain"/>
    <property type="match status" value="1"/>
</dbReference>
<feature type="region of interest" description="Disordered" evidence="5">
    <location>
        <begin position="46"/>
        <end position="81"/>
    </location>
</feature>
<proteinExistence type="predicted"/>
<sequence>MSTEPILTPEDVADIVAILDGTSYERIDITTSRFTLRVARSGDGWTQDWSWKQDEDAQAASAGPIEPLSSGSATGVPDDGTVAVRSPLPGVFYRSPQPGAAPFVDVGDTVAPDTVVGIIETMKLMNPVHAGIAGTVASWSVDNAEQVDKDGVILRVTPVPA</sequence>
<feature type="domain" description="Lipoyl-binding" evidence="6">
    <location>
        <begin position="81"/>
        <end position="157"/>
    </location>
</feature>
<keyword evidence="8" id="KW-1185">Reference proteome</keyword>
<evidence type="ECO:0000256" key="4">
    <source>
        <dbReference type="RuleBase" id="RU364072"/>
    </source>
</evidence>
<dbReference type="PANTHER" id="PTHR45266">
    <property type="entry name" value="OXALOACETATE DECARBOXYLASE ALPHA CHAIN"/>
    <property type="match status" value="1"/>
</dbReference>
<comment type="caution">
    <text evidence="7">The sequence shown here is derived from an EMBL/GenBank/DDBJ whole genome shotgun (WGS) entry which is preliminary data.</text>
</comment>
<dbReference type="InterPro" id="IPR050709">
    <property type="entry name" value="Biotin_Carboxyl_Carrier/Decarb"/>
</dbReference>
<keyword evidence="3 4" id="KW-0092">Biotin</keyword>
<name>A0A3A1P4X1_9SPHN</name>
<dbReference type="Proteomes" id="UP000265366">
    <property type="component" value="Unassembled WGS sequence"/>
</dbReference>
<evidence type="ECO:0000313" key="8">
    <source>
        <dbReference type="Proteomes" id="UP000265366"/>
    </source>
</evidence>
<dbReference type="PRINTS" id="PR01071">
    <property type="entry name" value="ACOABIOTINCC"/>
</dbReference>
<comment type="function">
    <text evidence="1 4">This protein is a component of the acetyl coenzyme A carboxylase complex; first, biotin carboxylase catalyzes the carboxylation of the carrier protein and then the transcarboxylase transfers the carboxyl group to form malonyl-CoA.</text>
</comment>
<keyword evidence="4" id="KW-0444">Lipid biosynthesis</keyword>
<dbReference type="InterPro" id="IPR011053">
    <property type="entry name" value="Single_hybrid_motif"/>
</dbReference>
<evidence type="ECO:0000256" key="2">
    <source>
        <dbReference type="ARBA" id="ARBA00017562"/>
    </source>
</evidence>
<evidence type="ECO:0000256" key="5">
    <source>
        <dbReference type="SAM" id="MobiDB-lite"/>
    </source>
</evidence>
<dbReference type="GO" id="GO:0009317">
    <property type="term" value="C:acetyl-CoA carboxylase complex"/>
    <property type="evidence" value="ECO:0007669"/>
    <property type="project" value="InterPro"/>
</dbReference>
<dbReference type="GO" id="GO:0003989">
    <property type="term" value="F:acetyl-CoA carboxylase activity"/>
    <property type="evidence" value="ECO:0007669"/>
    <property type="project" value="InterPro"/>
</dbReference>
<accession>A0A3A1P4X1</accession>
<dbReference type="RefSeq" id="WP_022684061.1">
    <property type="nucleotide sequence ID" value="NZ_QXFM01000102.1"/>
</dbReference>
<dbReference type="Pfam" id="PF00364">
    <property type="entry name" value="Biotin_lipoyl"/>
    <property type="match status" value="1"/>
</dbReference>